<sequence>MIHELTQQEKKRVFNHRLQRIHVTLGISFSFLMYVALFFGVFAILLPYIQNWENPTRHIKIVDNYDIDYDKIITPILNDKEYPKINPITISLPGYMKDPTVKVSTKFVQAKIFNPVTYEEIPYEKSNFKLAQFLNYMHYGRVFGEFGWYVFGFTAAAGIILIVGGLYQILQLQYKNRVKTSAGFFSKWHRKILIWTMTPFFIITISAVFMNLGKKTAPLMTSIATKGETHQVGKFIFPVLHPQDERVEKLNRNTPMLSINQLLKKAHQLESDLDFYRIKLSNWNDASAVVKFEGYHPYFPFFNGISNQPNITLSGVDGHVIKQTNVFDRSWGVIFYDVINYIHLLFNVDDITRSIVVILMLLTTLAIGFGNLLYLDKKAKKFPSSIPVYQSLGKLSLAVMVGVLPATGLLFFLQWALPMDLHDKSLYQKGMFSVLWVGTLTWSFYRINSYQAAKEFLYLGGILFIGSSVIHFIKSEFDPIRLFKEEVYTVLAMDVALIVFGLILMVIAKKLPLERKKMSDFWINKALQ</sequence>
<keyword evidence="1" id="KW-0472">Membrane</keyword>
<dbReference type="Proteomes" id="UP000290657">
    <property type="component" value="Unassembled WGS sequence"/>
</dbReference>
<dbReference type="Pfam" id="PF03929">
    <property type="entry name" value="PepSY_TM"/>
    <property type="match status" value="1"/>
</dbReference>
<dbReference type="InterPro" id="IPR005625">
    <property type="entry name" value="PepSY-ass_TM"/>
</dbReference>
<organism evidence="2 3">
    <name type="scientific">Candidatus Marinarcus aquaticus</name>
    <dbReference type="NCBI Taxonomy" id="2044504"/>
    <lineage>
        <taxon>Bacteria</taxon>
        <taxon>Pseudomonadati</taxon>
        <taxon>Campylobacterota</taxon>
        <taxon>Epsilonproteobacteria</taxon>
        <taxon>Campylobacterales</taxon>
        <taxon>Arcobacteraceae</taxon>
        <taxon>Candidatus Marinarcus</taxon>
    </lineage>
</organism>
<keyword evidence="1" id="KW-1133">Transmembrane helix</keyword>
<dbReference type="AlphaFoldDB" id="A0A4Q0XSK1"/>
<evidence type="ECO:0000313" key="3">
    <source>
        <dbReference type="Proteomes" id="UP000290657"/>
    </source>
</evidence>
<feature type="transmembrane region" description="Helical" evidence="1">
    <location>
        <begin position="146"/>
        <end position="170"/>
    </location>
</feature>
<protein>
    <submittedName>
        <fullName evidence="2">ABC transporter permease</fullName>
    </submittedName>
</protein>
<comment type="caution">
    <text evidence="2">The sequence shown here is derived from an EMBL/GenBank/DDBJ whole genome shotgun (WGS) entry which is preliminary data.</text>
</comment>
<feature type="transmembrane region" description="Helical" evidence="1">
    <location>
        <begin position="395"/>
        <end position="414"/>
    </location>
</feature>
<feature type="transmembrane region" description="Helical" evidence="1">
    <location>
        <begin position="354"/>
        <end position="374"/>
    </location>
</feature>
<keyword evidence="3" id="KW-1185">Reference proteome</keyword>
<name>A0A4Q0XSK1_9BACT</name>
<keyword evidence="1" id="KW-0812">Transmembrane</keyword>
<dbReference type="RefSeq" id="WP_128994606.1">
    <property type="nucleotide sequence ID" value="NZ_PDKN01000001.1"/>
</dbReference>
<accession>A0A4Q0XSK1</accession>
<proteinExistence type="predicted"/>
<gene>
    <name evidence="2" type="ORF">CRV04_00155</name>
</gene>
<feature type="transmembrane region" description="Helical" evidence="1">
    <location>
        <begin position="426"/>
        <end position="444"/>
    </location>
</feature>
<feature type="transmembrane region" description="Helical" evidence="1">
    <location>
        <begin position="456"/>
        <end position="475"/>
    </location>
</feature>
<feature type="transmembrane region" description="Helical" evidence="1">
    <location>
        <begin position="487"/>
        <end position="508"/>
    </location>
</feature>
<evidence type="ECO:0000313" key="2">
    <source>
        <dbReference type="EMBL" id="RXJ60470.1"/>
    </source>
</evidence>
<dbReference type="PANTHER" id="PTHR34219">
    <property type="entry name" value="IRON-REGULATED INNER MEMBRANE PROTEIN-RELATED"/>
    <property type="match status" value="1"/>
</dbReference>
<dbReference type="OrthoDB" id="5365949at2"/>
<dbReference type="PANTHER" id="PTHR34219:SF9">
    <property type="entry name" value="IRON-REGULATED INNER MEMBRANE PROTEIN"/>
    <property type="match status" value="1"/>
</dbReference>
<feature type="transmembrane region" description="Helical" evidence="1">
    <location>
        <begin position="191"/>
        <end position="212"/>
    </location>
</feature>
<dbReference type="EMBL" id="PDKN01000001">
    <property type="protein sequence ID" value="RXJ60470.1"/>
    <property type="molecule type" value="Genomic_DNA"/>
</dbReference>
<feature type="transmembrane region" description="Helical" evidence="1">
    <location>
        <begin position="21"/>
        <end position="49"/>
    </location>
</feature>
<reference evidence="2 3" key="1">
    <citation type="submission" date="2017-10" db="EMBL/GenBank/DDBJ databases">
        <title>Genomics of the genus Arcobacter.</title>
        <authorList>
            <person name="Perez-Cataluna A."/>
            <person name="Figueras M.J."/>
        </authorList>
    </citation>
    <scope>NUCLEOTIDE SEQUENCE [LARGE SCALE GENOMIC DNA]</scope>
    <source>
        <strain evidence="2 3">CECT 8987</strain>
    </source>
</reference>
<evidence type="ECO:0000256" key="1">
    <source>
        <dbReference type="SAM" id="Phobius"/>
    </source>
</evidence>